<evidence type="ECO:0000256" key="9">
    <source>
        <dbReference type="SAM" id="Phobius"/>
    </source>
</evidence>
<dbReference type="PROSITE" id="PS00290">
    <property type="entry name" value="IG_MHC"/>
    <property type="match status" value="1"/>
</dbReference>
<dbReference type="InterPro" id="IPR003597">
    <property type="entry name" value="Ig_C1-set"/>
</dbReference>
<dbReference type="Gene3D" id="3.10.320.10">
    <property type="entry name" value="Class II Histocompatibility Antigen, M Beta Chain, Chain B, domain 1"/>
    <property type="match status" value="1"/>
</dbReference>
<comment type="caution">
    <text evidence="11">The sequence shown here is derived from an EMBL/GenBank/DDBJ whole genome shotgun (WGS) entry which is preliminary data.</text>
</comment>
<evidence type="ECO:0000313" key="11">
    <source>
        <dbReference type="EMBL" id="NXI43860.1"/>
    </source>
</evidence>
<dbReference type="InterPro" id="IPR014745">
    <property type="entry name" value="MHC_II_a/b_N"/>
</dbReference>
<keyword evidence="5" id="KW-1064">Adaptive immunity</keyword>
<dbReference type="SMART" id="SM00407">
    <property type="entry name" value="IGc1"/>
    <property type="match status" value="1"/>
</dbReference>
<dbReference type="AlphaFoldDB" id="A0A7K9T741"/>
<dbReference type="Pfam" id="PF07654">
    <property type="entry name" value="C1-set"/>
    <property type="match status" value="1"/>
</dbReference>
<dbReference type="SUPFAM" id="SSF54452">
    <property type="entry name" value="MHC antigen-recognition domain"/>
    <property type="match status" value="1"/>
</dbReference>
<protein>
    <submittedName>
        <fullName evidence="11">DMB protein</fullName>
    </submittedName>
</protein>
<feature type="non-terminal residue" evidence="11">
    <location>
        <position position="233"/>
    </location>
</feature>
<comment type="subcellular location">
    <subcellularLocation>
        <location evidence="1">Membrane</location>
        <topology evidence="1">Single-pass type I membrane protein</topology>
    </subcellularLocation>
</comment>
<keyword evidence="7" id="KW-0325">Glycoprotein</keyword>
<dbReference type="GO" id="GO:0042613">
    <property type="term" value="C:MHC class II protein complex"/>
    <property type="evidence" value="ECO:0007669"/>
    <property type="project" value="UniProtKB-KW"/>
</dbReference>
<evidence type="ECO:0000259" key="10">
    <source>
        <dbReference type="PROSITE" id="PS50835"/>
    </source>
</evidence>
<feature type="domain" description="Ig-like" evidence="10">
    <location>
        <begin position="97"/>
        <end position="184"/>
    </location>
</feature>
<feature type="non-terminal residue" evidence="11">
    <location>
        <position position="1"/>
    </location>
</feature>
<feature type="transmembrane region" description="Helical" evidence="9">
    <location>
        <begin position="195"/>
        <end position="220"/>
    </location>
</feature>
<proteinExistence type="predicted"/>
<evidence type="ECO:0000256" key="6">
    <source>
        <dbReference type="ARBA" id="ARBA00023136"/>
    </source>
</evidence>
<dbReference type="CDD" id="cd21002">
    <property type="entry name" value="IgC1_MHC_II_beta_HLA-DM"/>
    <property type="match status" value="1"/>
</dbReference>
<reference evidence="11 12" key="1">
    <citation type="submission" date="2019-09" db="EMBL/GenBank/DDBJ databases">
        <title>Bird 10,000 Genomes (B10K) Project - Family phase.</title>
        <authorList>
            <person name="Zhang G."/>
        </authorList>
    </citation>
    <scope>NUCLEOTIDE SEQUENCE [LARGE SCALE GENOMIC DNA]</scope>
    <source>
        <strain evidence="11">B10K-DU-001-62</strain>
        <tissue evidence="11">Muscle</tissue>
    </source>
</reference>
<keyword evidence="2 9" id="KW-0812">Transmembrane</keyword>
<evidence type="ECO:0000256" key="1">
    <source>
        <dbReference type="ARBA" id="ARBA00004479"/>
    </source>
</evidence>
<dbReference type="InterPro" id="IPR011162">
    <property type="entry name" value="MHC_I/II-like_Ag-recog"/>
</dbReference>
<keyword evidence="12" id="KW-1185">Reference proteome</keyword>
<evidence type="ECO:0000256" key="7">
    <source>
        <dbReference type="ARBA" id="ARBA00023180"/>
    </source>
</evidence>
<evidence type="ECO:0000256" key="8">
    <source>
        <dbReference type="ARBA" id="ARBA00023182"/>
    </source>
</evidence>
<name>A0A7K9T741_9PICI</name>
<dbReference type="Proteomes" id="UP000566440">
    <property type="component" value="Unassembled WGS sequence"/>
</dbReference>
<dbReference type="InterPro" id="IPR050160">
    <property type="entry name" value="MHC/Immunoglobulin"/>
</dbReference>
<dbReference type="Gene3D" id="2.60.40.10">
    <property type="entry name" value="Immunoglobulins"/>
    <property type="match status" value="1"/>
</dbReference>
<dbReference type="OrthoDB" id="10043043at2759"/>
<dbReference type="GO" id="GO:0002250">
    <property type="term" value="P:adaptive immune response"/>
    <property type="evidence" value="ECO:0007669"/>
    <property type="project" value="UniProtKB-KW"/>
</dbReference>
<dbReference type="InterPro" id="IPR007110">
    <property type="entry name" value="Ig-like_dom"/>
</dbReference>
<dbReference type="EMBL" id="VWZX01007558">
    <property type="protein sequence ID" value="NXI43860.1"/>
    <property type="molecule type" value="Genomic_DNA"/>
</dbReference>
<dbReference type="PANTHER" id="PTHR19944:SF65">
    <property type="entry name" value="HLA CLASS II HISTOCOMPATIBILITY ANTIGEN, DM BETA CHAIN"/>
    <property type="match status" value="1"/>
</dbReference>
<sequence>GTFVVHVASSCPLATNSSALAFSFTLVFNKNPLVCYDPDSQRFTPCDWGLLHGVATSVATMLNKDMAWLERAQSRHRACQQLATSFWATTGLRRTPPQIHIIPSLLPTSPDSVLLTCHAWGFYPPEVTILWRHNGDVVATGDTSKIRPNGDWTYQTQLTLKVTIKAGDTFTCLVGHVSLDQPLEEVWGPGLSPGLVVMVAVAAVVMTLGLVIFTVGTYSYCHQAPGPGSAPGP</sequence>
<evidence type="ECO:0000256" key="4">
    <source>
        <dbReference type="ARBA" id="ARBA00022989"/>
    </source>
</evidence>
<dbReference type="GO" id="GO:0002504">
    <property type="term" value="P:antigen processing and presentation of peptide or polysaccharide antigen via MHC class II"/>
    <property type="evidence" value="ECO:0007669"/>
    <property type="project" value="UniProtKB-KW"/>
</dbReference>
<accession>A0A7K9T741</accession>
<evidence type="ECO:0000256" key="3">
    <source>
        <dbReference type="ARBA" id="ARBA00022859"/>
    </source>
</evidence>
<organism evidence="11 12">
    <name type="scientific">Galbula dea</name>
    <dbReference type="NCBI Taxonomy" id="1109041"/>
    <lineage>
        <taxon>Eukaryota</taxon>
        <taxon>Metazoa</taxon>
        <taxon>Chordata</taxon>
        <taxon>Craniata</taxon>
        <taxon>Vertebrata</taxon>
        <taxon>Euteleostomi</taxon>
        <taxon>Archelosauria</taxon>
        <taxon>Archosauria</taxon>
        <taxon>Dinosauria</taxon>
        <taxon>Saurischia</taxon>
        <taxon>Theropoda</taxon>
        <taxon>Coelurosauria</taxon>
        <taxon>Aves</taxon>
        <taxon>Neognathae</taxon>
        <taxon>Neoaves</taxon>
        <taxon>Telluraves</taxon>
        <taxon>Coraciimorphae</taxon>
        <taxon>Piciformes</taxon>
        <taxon>Galbulidae</taxon>
        <taxon>Galbula</taxon>
    </lineage>
</organism>
<dbReference type="PROSITE" id="PS50835">
    <property type="entry name" value="IG_LIKE"/>
    <property type="match status" value="1"/>
</dbReference>
<keyword evidence="4 9" id="KW-1133">Transmembrane helix</keyword>
<keyword evidence="3" id="KW-0391">Immunity</keyword>
<evidence type="ECO:0000256" key="2">
    <source>
        <dbReference type="ARBA" id="ARBA00022692"/>
    </source>
</evidence>
<dbReference type="InterPro" id="IPR013783">
    <property type="entry name" value="Ig-like_fold"/>
</dbReference>
<dbReference type="PANTHER" id="PTHR19944">
    <property type="entry name" value="MHC CLASS II-RELATED"/>
    <property type="match status" value="1"/>
</dbReference>
<keyword evidence="8" id="KW-0491">MHC II</keyword>
<dbReference type="InterPro" id="IPR036179">
    <property type="entry name" value="Ig-like_dom_sf"/>
</dbReference>
<dbReference type="SUPFAM" id="SSF48726">
    <property type="entry name" value="Immunoglobulin"/>
    <property type="match status" value="1"/>
</dbReference>
<gene>
    <name evidence="11" type="primary">Hladmb_1</name>
    <name evidence="11" type="ORF">GALDEA_R07564</name>
</gene>
<evidence type="ECO:0000313" key="12">
    <source>
        <dbReference type="Proteomes" id="UP000566440"/>
    </source>
</evidence>
<dbReference type="InterPro" id="IPR003006">
    <property type="entry name" value="Ig/MHC_CS"/>
</dbReference>
<keyword evidence="6 9" id="KW-0472">Membrane</keyword>
<evidence type="ECO:0000256" key="5">
    <source>
        <dbReference type="ARBA" id="ARBA00023130"/>
    </source>
</evidence>